<keyword evidence="4" id="KW-1185">Reference proteome</keyword>
<dbReference type="Pfam" id="PF14771">
    <property type="entry name" value="DUF4476"/>
    <property type="match status" value="1"/>
</dbReference>
<reference evidence="3 4" key="1">
    <citation type="submission" date="2017-06" db="EMBL/GenBank/DDBJ databases">
        <title>Raineya orbicola gen. nov., sp. nov. a slightly thermophilic bacterium of the phylum Bacteroidetes and the description of Raineyaceae fam. nov.</title>
        <authorList>
            <person name="Albuquerque L."/>
            <person name="Polonia A.R.M."/>
            <person name="Barroso C."/>
            <person name="Froufe H.J.C."/>
            <person name="Lage O."/>
            <person name="Lobo-Da-Cunha A."/>
            <person name="Egas C."/>
            <person name="Da Costa M.S."/>
        </authorList>
    </citation>
    <scope>NUCLEOTIDE SEQUENCE [LARGE SCALE GENOMIC DNA]</scope>
    <source>
        <strain evidence="3 4">SPSPC-11</strain>
    </source>
</reference>
<feature type="domain" description="DUF4476" evidence="2">
    <location>
        <begin position="173"/>
        <end position="262"/>
    </location>
</feature>
<gene>
    <name evidence="3" type="ORF">Rain11_2294</name>
</gene>
<evidence type="ECO:0000259" key="2">
    <source>
        <dbReference type="Pfam" id="PF14771"/>
    </source>
</evidence>
<evidence type="ECO:0000313" key="4">
    <source>
        <dbReference type="Proteomes" id="UP000233387"/>
    </source>
</evidence>
<feature type="region of interest" description="Disordered" evidence="1">
    <location>
        <begin position="123"/>
        <end position="164"/>
    </location>
</feature>
<proteinExistence type="predicted"/>
<dbReference type="AlphaFoldDB" id="A0A2N3I8U3"/>
<protein>
    <recommendedName>
        <fullName evidence="2">DUF4476 domain-containing protein</fullName>
    </recommendedName>
</protein>
<accession>A0A2N3I8U3</accession>
<comment type="caution">
    <text evidence="3">The sequence shown here is derived from an EMBL/GenBank/DDBJ whole genome shotgun (WGS) entry which is preliminary data.</text>
</comment>
<dbReference type="RefSeq" id="WP_101359555.1">
    <property type="nucleotide sequence ID" value="NZ_NKXO01000043.1"/>
</dbReference>
<dbReference type="EMBL" id="NKXO01000043">
    <property type="protein sequence ID" value="PKQ66726.1"/>
    <property type="molecule type" value="Genomic_DNA"/>
</dbReference>
<evidence type="ECO:0000313" key="3">
    <source>
        <dbReference type="EMBL" id="PKQ66726.1"/>
    </source>
</evidence>
<sequence length="265" mass="31308">MLKNLLIASFFWGVSHCFGQFSSIAVQSLEGEPFMMYVNGNLVNATPSLYARADNLWDGFYWIKIVVNHQAEPIVLEKKIPLFGFNNLSFVLRKKRGKYRLSLQGLNDFTGIFRFPEPIFRNPFPTFPNPRREETDEQEYPTQKPNPEPQNQPEANKSEQPMPTDRYAMRVLDSEFEEIKRNMKEEPNDEEKLRIAKFSMKNTGYFSSEQIAEMVSLIGFEKERLELAKFAYDYVYDRYQYYTKVSRSLKTNEARKELFEFLEKK</sequence>
<organism evidence="3 4">
    <name type="scientific">Raineya orbicola</name>
    <dbReference type="NCBI Taxonomy" id="2016530"/>
    <lineage>
        <taxon>Bacteria</taxon>
        <taxon>Pseudomonadati</taxon>
        <taxon>Bacteroidota</taxon>
        <taxon>Cytophagia</taxon>
        <taxon>Cytophagales</taxon>
        <taxon>Raineyaceae</taxon>
        <taxon>Raineya</taxon>
    </lineage>
</organism>
<evidence type="ECO:0000256" key="1">
    <source>
        <dbReference type="SAM" id="MobiDB-lite"/>
    </source>
</evidence>
<dbReference type="InterPro" id="IPR028011">
    <property type="entry name" value="DUF4476"/>
</dbReference>
<dbReference type="OrthoDB" id="1033069at2"/>
<name>A0A2N3I8U3_9BACT</name>
<dbReference type="Proteomes" id="UP000233387">
    <property type="component" value="Unassembled WGS sequence"/>
</dbReference>